<gene>
    <name evidence="3" type="ORF">DBZ36_04745</name>
</gene>
<organism evidence="3 4">
    <name type="scientific">Alginatibacterium sediminis</name>
    <dbReference type="NCBI Taxonomy" id="2164068"/>
    <lineage>
        <taxon>Bacteria</taxon>
        <taxon>Pseudomonadati</taxon>
        <taxon>Pseudomonadota</taxon>
        <taxon>Gammaproteobacteria</taxon>
        <taxon>Alteromonadales</taxon>
        <taxon>Alteromonadaceae</taxon>
        <taxon>Alginatibacterium</taxon>
    </lineage>
</organism>
<dbReference type="GO" id="GO:0016787">
    <property type="term" value="F:hydrolase activity"/>
    <property type="evidence" value="ECO:0007669"/>
    <property type="project" value="UniProtKB-KW"/>
</dbReference>
<dbReference type="Pfam" id="PF04909">
    <property type="entry name" value="Amidohydro_2"/>
    <property type="match status" value="1"/>
</dbReference>
<dbReference type="InterPro" id="IPR052350">
    <property type="entry name" value="Metallo-dep_Lactonases"/>
</dbReference>
<comment type="caution">
    <text evidence="3">The sequence shown here is derived from an EMBL/GenBank/DDBJ whole genome shotgun (WGS) entry which is preliminary data.</text>
</comment>
<proteinExistence type="inferred from homology"/>
<dbReference type="InterPro" id="IPR032466">
    <property type="entry name" value="Metal_Hydrolase"/>
</dbReference>
<keyword evidence="4" id="KW-1185">Reference proteome</keyword>
<dbReference type="OrthoDB" id="9787654at2"/>
<dbReference type="Gene3D" id="3.20.20.140">
    <property type="entry name" value="Metal-dependent hydrolases"/>
    <property type="match status" value="1"/>
</dbReference>
<dbReference type="PANTHER" id="PTHR43569:SF2">
    <property type="entry name" value="AMIDOHYDROLASE-RELATED DOMAIN-CONTAINING PROTEIN"/>
    <property type="match status" value="1"/>
</dbReference>
<accession>A0A420EGE1</accession>
<evidence type="ECO:0000313" key="4">
    <source>
        <dbReference type="Proteomes" id="UP000286482"/>
    </source>
</evidence>
<sequence>MPQTIVDAHIHWWDLDNHYYPWLMDNKTIEGGKAGLETLAQTYLLENYRKHSAGYNVDAMVHIQADYDPSNPIGETHYLSELIETPDYQGIDVALVGFADLADPKVEALLAKQASYKQTRGIRQMLNYLPDEPGYCWASENYLDNSMWCKNFALLEKYQLSFDLMCFHPQMKAAATLFAKHPNIPVVLEHAGMPRLGDLELWKEGIKQLAALPHICCKIGGFGTMIEDWTQEQIEPYVAWIIECFGVQRIMFSSNFPTDSKFSSFAKAIDALDQLSLGLSATERELFFSLNARRFYRF</sequence>
<dbReference type="EMBL" id="RAQO01000004">
    <property type="protein sequence ID" value="RKF19769.1"/>
    <property type="molecule type" value="Genomic_DNA"/>
</dbReference>
<dbReference type="AlphaFoldDB" id="A0A420EGE1"/>
<reference evidence="3 4" key="1">
    <citation type="submission" date="2018-09" db="EMBL/GenBank/DDBJ databases">
        <authorList>
            <person name="Wang Z."/>
        </authorList>
    </citation>
    <scope>NUCLEOTIDE SEQUENCE [LARGE SCALE GENOMIC DNA]</scope>
    <source>
        <strain evidence="3 4">ALS 81</strain>
    </source>
</reference>
<dbReference type="PANTHER" id="PTHR43569">
    <property type="entry name" value="AMIDOHYDROLASE"/>
    <property type="match status" value="1"/>
</dbReference>
<keyword evidence="3" id="KW-0378">Hydrolase</keyword>
<dbReference type="SUPFAM" id="SSF51556">
    <property type="entry name" value="Metallo-dependent hydrolases"/>
    <property type="match status" value="1"/>
</dbReference>
<evidence type="ECO:0000259" key="2">
    <source>
        <dbReference type="Pfam" id="PF04909"/>
    </source>
</evidence>
<evidence type="ECO:0000256" key="1">
    <source>
        <dbReference type="ARBA" id="ARBA00038310"/>
    </source>
</evidence>
<name>A0A420EGE1_9ALTE</name>
<evidence type="ECO:0000313" key="3">
    <source>
        <dbReference type="EMBL" id="RKF19769.1"/>
    </source>
</evidence>
<protein>
    <submittedName>
        <fullName evidence="3">Amidohydrolase</fullName>
    </submittedName>
</protein>
<comment type="similarity">
    <text evidence="1">Belongs to the metallo-dependent hydrolases superfamily.</text>
</comment>
<dbReference type="InterPro" id="IPR006680">
    <property type="entry name" value="Amidohydro-rel"/>
</dbReference>
<feature type="domain" description="Amidohydrolase-related" evidence="2">
    <location>
        <begin position="6"/>
        <end position="298"/>
    </location>
</feature>
<dbReference type="RefSeq" id="WP_120353774.1">
    <property type="nucleotide sequence ID" value="NZ_RAQO01000004.1"/>
</dbReference>
<dbReference type="Proteomes" id="UP000286482">
    <property type="component" value="Unassembled WGS sequence"/>
</dbReference>